<feature type="coiled-coil region" evidence="1">
    <location>
        <begin position="24"/>
        <end position="58"/>
    </location>
</feature>
<feature type="non-terminal residue" evidence="2">
    <location>
        <position position="737"/>
    </location>
</feature>
<accession>A0ABY7F052</accession>
<organism evidence="2 3">
    <name type="scientific">Mya arenaria</name>
    <name type="common">Soft-shell clam</name>
    <dbReference type="NCBI Taxonomy" id="6604"/>
    <lineage>
        <taxon>Eukaryota</taxon>
        <taxon>Metazoa</taxon>
        <taxon>Spiralia</taxon>
        <taxon>Lophotrochozoa</taxon>
        <taxon>Mollusca</taxon>
        <taxon>Bivalvia</taxon>
        <taxon>Autobranchia</taxon>
        <taxon>Heteroconchia</taxon>
        <taxon>Euheterodonta</taxon>
        <taxon>Imparidentia</taxon>
        <taxon>Neoheterodontei</taxon>
        <taxon>Myida</taxon>
        <taxon>Myoidea</taxon>
        <taxon>Myidae</taxon>
        <taxon>Mya</taxon>
    </lineage>
</organism>
<evidence type="ECO:0000313" key="3">
    <source>
        <dbReference type="Proteomes" id="UP001164746"/>
    </source>
</evidence>
<dbReference type="EMBL" id="CP111020">
    <property type="protein sequence ID" value="WAR14123.1"/>
    <property type="molecule type" value="Genomic_DNA"/>
</dbReference>
<sequence length="737" mass="86409">MEMEGAEKKDKDFKEQFVKTNALLLRTLQKLATAEDEIQNLDHEKQRLQEETEILRNSRSFTSSITISFHITLQDSDVRRLGISAVLLHHLTDEHEWPPPIQYYELNRAWNNRRGWQYSPVNAVKEKRPIHTESLKKLIFISFSKECTNQEKTISTMEKERQRLRDRIEELENEVEERKKEVQDLEGHMSTIKAIECGSDEAGRMSLTDDTMHTRQLHNENADLLKKMKTVTKETESYKEKCEQLQEEREKFKSIIKTFQKTRMESDNAVLSRFSKDCKKHDKTVLIKEMDKQKLRDKIVQLEIEVKALREMVLYLEEKMSTINAVECGSDEAAKMSLTVESTQSYRLQKENTDLVEKTKILTEENECLNIESYQVEEECEQFKSIIEIFQNTGMDSDKALLSRISKGCKHYENTLTTMEEIQQLNDKIVGLESEVEALNKEVIDLEEQMSTIAAAECATDEVERISLTCYIMHNRQLQKENAVLLKTTRTLANKNETYKEEKRQREHFKTIITIFKETRIESDTALLRKHSKETQKGRRVCTYCIHIDERINIAFTFLNEPTKVLMYTESSPLFNFPATILFDQSMKVCMFGRAAEKQYLGLKDEELEQFYLFRLKCSEKAPDWNHVQWDVAKKIRIESVHLYREMFQYLKSKILMETRFCIPDEITWSLIIPRQWGITGHELMAIVAAEAGITQNRIVTVFAPMAFIVYADVIEKDIRKEDLLKPGMNILLINAR</sequence>
<name>A0ABY7F052_MYAAR</name>
<dbReference type="Proteomes" id="UP001164746">
    <property type="component" value="Chromosome 9"/>
</dbReference>
<reference evidence="2" key="1">
    <citation type="submission" date="2022-11" db="EMBL/GenBank/DDBJ databases">
        <title>Centuries of genome instability and evolution in soft-shell clam transmissible cancer (bioRxiv).</title>
        <authorList>
            <person name="Hart S.F.M."/>
            <person name="Yonemitsu M.A."/>
            <person name="Giersch R.M."/>
            <person name="Beal B.F."/>
            <person name="Arriagada G."/>
            <person name="Davis B.W."/>
            <person name="Ostrander E.A."/>
            <person name="Goff S.P."/>
            <person name="Metzger M.J."/>
        </authorList>
    </citation>
    <scope>NUCLEOTIDE SEQUENCE</scope>
    <source>
        <strain evidence="2">MELC-2E11</strain>
        <tissue evidence="2">Siphon/mantle</tissue>
    </source>
</reference>
<evidence type="ECO:0000313" key="2">
    <source>
        <dbReference type="EMBL" id="WAR14123.1"/>
    </source>
</evidence>
<evidence type="ECO:0000256" key="1">
    <source>
        <dbReference type="SAM" id="Coils"/>
    </source>
</evidence>
<feature type="coiled-coil region" evidence="1">
    <location>
        <begin position="422"/>
        <end position="456"/>
    </location>
</feature>
<feature type="coiled-coil region" evidence="1">
    <location>
        <begin position="221"/>
        <end position="262"/>
    </location>
</feature>
<protein>
    <submittedName>
        <fullName evidence="2">Uncharacterized protein</fullName>
    </submittedName>
</protein>
<feature type="coiled-coil region" evidence="1">
    <location>
        <begin position="292"/>
        <end position="319"/>
    </location>
</feature>
<keyword evidence="1" id="KW-0175">Coiled coil</keyword>
<gene>
    <name evidence="2" type="ORF">MAR_004228</name>
</gene>
<feature type="coiled-coil region" evidence="1">
    <location>
        <begin position="147"/>
        <end position="188"/>
    </location>
</feature>
<keyword evidence="3" id="KW-1185">Reference proteome</keyword>
<proteinExistence type="predicted"/>